<organism evidence="2 3">
    <name type="scientific">Stephania japonica</name>
    <dbReference type="NCBI Taxonomy" id="461633"/>
    <lineage>
        <taxon>Eukaryota</taxon>
        <taxon>Viridiplantae</taxon>
        <taxon>Streptophyta</taxon>
        <taxon>Embryophyta</taxon>
        <taxon>Tracheophyta</taxon>
        <taxon>Spermatophyta</taxon>
        <taxon>Magnoliopsida</taxon>
        <taxon>Ranunculales</taxon>
        <taxon>Menispermaceae</taxon>
        <taxon>Menispermoideae</taxon>
        <taxon>Cissampelideae</taxon>
        <taxon>Stephania</taxon>
    </lineage>
</organism>
<gene>
    <name evidence="2" type="ORF">Sjap_024000</name>
</gene>
<evidence type="ECO:0000313" key="2">
    <source>
        <dbReference type="EMBL" id="KAK9090823.1"/>
    </source>
</evidence>
<feature type="compositionally biased region" description="Low complexity" evidence="1">
    <location>
        <begin position="50"/>
        <end position="61"/>
    </location>
</feature>
<feature type="compositionally biased region" description="Polar residues" evidence="1">
    <location>
        <begin position="75"/>
        <end position="85"/>
    </location>
</feature>
<accession>A0AAP0HJH2</accession>
<feature type="region of interest" description="Disordered" evidence="1">
    <location>
        <begin position="50"/>
        <end position="98"/>
    </location>
</feature>
<keyword evidence="3" id="KW-1185">Reference proteome</keyword>
<protein>
    <submittedName>
        <fullName evidence="2">Uncharacterized protein</fullName>
    </submittedName>
</protein>
<sequence>MSKPNVRKPKPGLVKSPSARDYQREKTGQSFISKHLKKIYPIGINRTSSSQSLCSLSSNDSAQNDSLNRMEKKNTSTIKSATTTPMPCRLKPLERGKN</sequence>
<evidence type="ECO:0000256" key="1">
    <source>
        <dbReference type="SAM" id="MobiDB-lite"/>
    </source>
</evidence>
<dbReference type="EMBL" id="JBBNAE010000010">
    <property type="protein sequence ID" value="KAK9090823.1"/>
    <property type="molecule type" value="Genomic_DNA"/>
</dbReference>
<evidence type="ECO:0000313" key="3">
    <source>
        <dbReference type="Proteomes" id="UP001417504"/>
    </source>
</evidence>
<proteinExistence type="predicted"/>
<dbReference type="Proteomes" id="UP001417504">
    <property type="component" value="Unassembled WGS sequence"/>
</dbReference>
<name>A0AAP0HJH2_9MAGN</name>
<feature type="region of interest" description="Disordered" evidence="1">
    <location>
        <begin position="1"/>
        <end position="29"/>
    </location>
</feature>
<feature type="compositionally biased region" description="Basic residues" evidence="1">
    <location>
        <begin position="1"/>
        <end position="10"/>
    </location>
</feature>
<dbReference type="AlphaFoldDB" id="A0AAP0HJH2"/>
<comment type="caution">
    <text evidence="2">The sequence shown here is derived from an EMBL/GenBank/DDBJ whole genome shotgun (WGS) entry which is preliminary data.</text>
</comment>
<reference evidence="2 3" key="1">
    <citation type="submission" date="2024-01" db="EMBL/GenBank/DDBJ databases">
        <title>Genome assemblies of Stephania.</title>
        <authorList>
            <person name="Yang L."/>
        </authorList>
    </citation>
    <scope>NUCLEOTIDE SEQUENCE [LARGE SCALE GENOMIC DNA]</scope>
    <source>
        <strain evidence="2">QJT</strain>
        <tissue evidence="2">Leaf</tissue>
    </source>
</reference>